<evidence type="ECO:0000313" key="1">
    <source>
        <dbReference type="EMBL" id="MBB6521537.1"/>
    </source>
</evidence>
<comment type="caution">
    <text evidence="1">The sequence shown here is derived from an EMBL/GenBank/DDBJ whole genome shotgun (WGS) entry which is preliminary data.</text>
</comment>
<dbReference type="EMBL" id="JACHHT010000002">
    <property type="protein sequence ID" value="MBB6521537.1"/>
    <property type="molecule type" value="Genomic_DNA"/>
</dbReference>
<evidence type="ECO:0008006" key="3">
    <source>
        <dbReference type="Google" id="ProtNLM"/>
    </source>
</evidence>
<dbReference type="RefSeq" id="WP_166844125.1">
    <property type="nucleotide sequence ID" value="NZ_JAAONY010000002.1"/>
</dbReference>
<sequence length="643" mass="72789">MARNRTRNLGFAIAQTAVCSLVVSTVLQLPFASTSHAQAQQTRQECEAAQAANKAKRRRRPGGQVDCSQLPDADDKIVETVVDGKPRRRAPGAVNDARLKEEQTFTVLREDVEESPVPRPRVSDFEDSIVFPDRWRIVEAIGYTDNWWDPYNRNTLKGDVPLHDDWFFNLGIISDTIYEGRKVVTPVGLQTTADTGDIDLLGNTEQHSVIQQVAMEFVYYKGDTVFRPPDYEFRFIPVFNFNHTVVNELAAINANPERGVRRDDSFVGIQGAFIDVHLRNVSDNYDFDSIRVGIQPFNNDFRGFLFQDNQLGVRLFGIRDNNRIQYNLAWFRRLEKDTNSGLNDIGKAPREDDVFIANVIWQDLIALGHFSQFSIVHNRNREDEFFYDVNDIIQRPASLGFERFRNYDVTYLGFSSDGHFGRINLTHSLYAALGEQNRGPFVSQRTDIRSFFAAAEVGADFDWIRLRGSFLWASGDDNPFDDEENGFDAIFENPQFAGADTSYWLRQGVPLVAGGKVTLSTRNGLLNNLRASKEHGQSNFTNPGVRLIGAGADFDILPELRASVNVNQLWFDQTEVLEVARQQANVDESIGTDVSLSLIYRPFMSQNIVARLSYAALLPGKGFEQLFGDETQHSLLFNLVLTY</sequence>
<dbReference type="InParanoid" id="A0A7X0MY16"/>
<dbReference type="AlphaFoldDB" id="A0A7X0MY16"/>
<reference evidence="1 2" key="1">
    <citation type="submission" date="2020-08" db="EMBL/GenBank/DDBJ databases">
        <title>Genomic Encyclopedia of Type Strains, Phase IV (KMG-IV): sequencing the most valuable type-strain genomes for metagenomic binning, comparative biology and taxonomic classification.</title>
        <authorList>
            <person name="Goeker M."/>
        </authorList>
    </citation>
    <scope>NUCLEOTIDE SEQUENCE [LARGE SCALE GENOMIC DNA]</scope>
    <source>
        <strain evidence="1 2">DSM 22368</strain>
    </source>
</reference>
<dbReference type="Proteomes" id="UP000528457">
    <property type="component" value="Unassembled WGS sequence"/>
</dbReference>
<accession>A0A7X0MY16</accession>
<gene>
    <name evidence="1" type="ORF">HNR48_001822</name>
</gene>
<organism evidence="1 2">
    <name type="scientific">Pseudoteredinibacter isoporae</name>
    <dbReference type="NCBI Taxonomy" id="570281"/>
    <lineage>
        <taxon>Bacteria</taxon>
        <taxon>Pseudomonadati</taxon>
        <taxon>Pseudomonadota</taxon>
        <taxon>Gammaproteobacteria</taxon>
        <taxon>Cellvibrionales</taxon>
        <taxon>Cellvibrionaceae</taxon>
        <taxon>Pseudoteredinibacter</taxon>
    </lineage>
</organism>
<evidence type="ECO:0000313" key="2">
    <source>
        <dbReference type="Proteomes" id="UP000528457"/>
    </source>
</evidence>
<name>A0A7X0MY16_9GAMM</name>
<keyword evidence="2" id="KW-1185">Reference proteome</keyword>
<proteinExistence type="predicted"/>
<protein>
    <recommendedName>
        <fullName evidence="3">Alginate export domain-containing protein</fullName>
    </recommendedName>
</protein>